<keyword evidence="4" id="KW-0804">Transcription</keyword>
<dbReference type="InterPro" id="IPR050313">
    <property type="entry name" value="Carb_Metab_HTH_regulators"/>
</dbReference>
<dbReference type="InterPro" id="IPR037171">
    <property type="entry name" value="NagB/RpiA_transferase-like"/>
</dbReference>
<dbReference type="Gene3D" id="3.40.50.1360">
    <property type="match status" value="1"/>
</dbReference>
<evidence type="ECO:0000259" key="5">
    <source>
        <dbReference type="PROSITE" id="PS51000"/>
    </source>
</evidence>
<dbReference type="Gene3D" id="1.10.10.10">
    <property type="entry name" value="Winged helix-like DNA-binding domain superfamily/Winged helix DNA-binding domain"/>
    <property type="match status" value="1"/>
</dbReference>
<evidence type="ECO:0000256" key="4">
    <source>
        <dbReference type="ARBA" id="ARBA00023163"/>
    </source>
</evidence>
<protein>
    <submittedName>
        <fullName evidence="6">DeoR/GlpR family DNA-binding transcription regulator</fullName>
    </submittedName>
</protein>
<evidence type="ECO:0000256" key="2">
    <source>
        <dbReference type="ARBA" id="ARBA00023015"/>
    </source>
</evidence>
<dbReference type="InterPro" id="IPR001034">
    <property type="entry name" value="DeoR_HTH"/>
</dbReference>
<dbReference type="InterPro" id="IPR036390">
    <property type="entry name" value="WH_DNA-bd_sf"/>
</dbReference>
<evidence type="ECO:0000313" key="7">
    <source>
        <dbReference type="Proteomes" id="UP001064933"/>
    </source>
</evidence>
<dbReference type="InterPro" id="IPR018356">
    <property type="entry name" value="Tscrpt_reg_HTH_DeoR_CS"/>
</dbReference>
<dbReference type="EMBL" id="CP104562">
    <property type="protein sequence ID" value="UXH79002.1"/>
    <property type="molecule type" value="Genomic_DNA"/>
</dbReference>
<sequence>MWSQERHDRILLLLKERRRLTTEMAARELGVSRETVRRDLIELAQTGKLSRVHGGAVPAHVPEEPSYAERTQSRLRQKQAIARLAATLLRPGMSCFIDAGSTTHALAQVLAQAGGLKVITNSVGVAQALASRRAHELVLLGGEYASDVSATFGEFTVAEIARHRVDVALLSPTAIDAAHGATSYVSAEVAVAQAMLARARQRVLLADASKLGQCSRMQVCLCVDIDVLVTDAEADPQSLDRLRRSGVGQVMSGD</sequence>
<keyword evidence="3 6" id="KW-0238">DNA-binding</keyword>
<dbReference type="RefSeq" id="WP_261758822.1">
    <property type="nucleotide sequence ID" value="NZ_CP104562.2"/>
</dbReference>
<evidence type="ECO:0000256" key="1">
    <source>
        <dbReference type="ARBA" id="ARBA00022491"/>
    </source>
</evidence>
<proteinExistence type="predicted"/>
<evidence type="ECO:0000256" key="3">
    <source>
        <dbReference type="ARBA" id="ARBA00023125"/>
    </source>
</evidence>
<keyword evidence="7" id="KW-1185">Reference proteome</keyword>
<dbReference type="SUPFAM" id="SSF100950">
    <property type="entry name" value="NagB/RpiA/CoA transferase-like"/>
    <property type="match status" value="1"/>
</dbReference>
<dbReference type="PROSITE" id="PS00894">
    <property type="entry name" value="HTH_DEOR_1"/>
    <property type="match status" value="1"/>
</dbReference>
<gene>
    <name evidence="6" type="ORF">N4261_03425</name>
</gene>
<dbReference type="GO" id="GO:0003677">
    <property type="term" value="F:DNA binding"/>
    <property type="evidence" value="ECO:0007669"/>
    <property type="project" value="UniProtKB-KW"/>
</dbReference>
<dbReference type="Pfam" id="PF00455">
    <property type="entry name" value="DeoRC"/>
    <property type="match status" value="1"/>
</dbReference>
<evidence type="ECO:0000313" key="6">
    <source>
        <dbReference type="EMBL" id="UXH79002.1"/>
    </source>
</evidence>
<dbReference type="InterPro" id="IPR014036">
    <property type="entry name" value="DeoR-like_C"/>
</dbReference>
<dbReference type="PROSITE" id="PS51000">
    <property type="entry name" value="HTH_DEOR_2"/>
    <property type="match status" value="1"/>
</dbReference>
<dbReference type="PANTHER" id="PTHR30363:SF4">
    <property type="entry name" value="GLYCEROL-3-PHOSPHATE REGULON REPRESSOR"/>
    <property type="match status" value="1"/>
</dbReference>
<accession>A0ABY6B1B8</accession>
<dbReference type="SUPFAM" id="SSF46785">
    <property type="entry name" value="Winged helix' DNA-binding domain"/>
    <property type="match status" value="1"/>
</dbReference>
<organism evidence="6 7">
    <name type="scientific">Roseateles amylovorans</name>
    <dbReference type="NCBI Taxonomy" id="2978473"/>
    <lineage>
        <taxon>Bacteria</taxon>
        <taxon>Pseudomonadati</taxon>
        <taxon>Pseudomonadota</taxon>
        <taxon>Betaproteobacteria</taxon>
        <taxon>Burkholderiales</taxon>
        <taxon>Sphaerotilaceae</taxon>
        <taxon>Roseateles</taxon>
    </lineage>
</organism>
<dbReference type="PANTHER" id="PTHR30363">
    <property type="entry name" value="HTH-TYPE TRANSCRIPTIONAL REGULATOR SRLR-RELATED"/>
    <property type="match status" value="1"/>
</dbReference>
<dbReference type="InterPro" id="IPR036388">
    <property type="entry name" value="WH-like_DNA-bd_sf"/>
</dbReference>
<dbReference type="Pfam" id="PF08220">
    <property type="entry name" value="HTH_DeoR"/>
    <property type="match status" value="1"/>
</dbReference>
<reference evidence="6" key="1">
    <citation type="submission" date="2022-10" db="EMBL/GenBank/DDBJ databases">
        <title>Characterization and whole genome sequencing of a new Roseateles species, isolated from fresh water.</title>
        <authorList>
            <person name="Guliayeva D.Y."/>
            <person name="Akhremchuk A.E."/>
            <person name="Sikolenko M.A."/>
            <person name="Valentovich L.N."/>
            <person name="Sidarenka A.V."/>
        </authorList>
    </citation>
    <scope>NUCLEOTIDE SEQUENCE</scope>
    <source>
        <strain evidence="6">BIM B-1768</strain>
    </source>
</reference>
<name>A0ABY6B1B8_9BURK</name>
<dbReference type="Proteomes" id="UP001064933">
    <property type="component" value="Chromosome"/>
</dbReference>
<dbReference type="SMART" id="SM00420">
    <property type="entry name" value="HTH_DEOR"/>
    <property type="match status" value="1"/>
</dbReference>
<keyword evidence="2" id="KW-0805">Transcription regulation</keyword>
<keyword evidence="1" id="KW-0678">Repressor</keyword>
<dbReference type="PRINTS" id="PR00037">
    <property type="entry name" value="HTHLACR"/>
</dbReference>
<dbReference type="SMART" id="SM01134">
    <property type="entry name" value="DeoRC"/>
    <property type="match status" value="1"/>
</dbReference>
<feature type="domain" description="HTH deoR-type" evidence="5">
    <location>
        <begin position="3"/>
        <end position="58"/>
    </location>
</feature>